<name>A0A817Z025_9BILA</name>
<organism evidence="2 4">
    <name type="scientific">Rotaria socialis</name>
    <dbReference type="NCBI Taxonomy" id="392032"/>
    <lineage>
        <taxon>Eukaryota</taxon>
        <taxon>Metazoa</taxon>
        <taxon>Spiralia</taxon>
        <taxon>Gnathifera</taxon>
        <taxon>Rotifera</taxon>
        <taxon>Eurotatoria</taxon>
        <taxon>Bdelloidea</taxon>
        <taxon>Philodinida</taxon>
        <taxon>Philodinidae</taxon>
        <taxon>Rotaria</taxon>
    </lineage>
</organism>
<protein>
    <submittedName>
        <fullName evidence="2">Uncharacterized protein</fullName>
    </submittedName>
</protein>
<sequence length="93" mass="10053">MRASNDYTWEIQMIRGEDEVKLEKQLSRIPDIAQTGAGIVLVGAGVCSSLRDNSQHTGLIPTHGQLPSVADSSNPSTSVSLSNSLHYPLDYLN</sequence>
<evidence type="ECO:0000313" key="2">
    <source>
        <dbReference type="EMBL" id="CAF3385831.1"/>
    </source>
</evidence>
<dbReference type="AlphaFoldDB" id="A0A817Z025"/>
<dbReference type="EMBL" id="CAJOBQ010002525">
    <property type="protein sequence ID" value="CAF4565056.1"/>
    <property type="molecule type" value="Genomic_DNA"/>
</dbReference>
<dbReference type="EMBL" id="CAJNYU010000719">
    <property type="protein sequence ID" value="CAF3385831.1"/>
    <property type="molecule type" value="Genomic_DNA"/>
</dbReference>
<evidence type="ECO:0000313" key="4">
    <source>
        <dbReference type="Proteomes" id="UP000663869"/>
    </source>
</evidence>
<evidence type="ECO:0000313" key="3">
    <source>
        <dbReference type="EMBL" id="CAF4565056.1"/>
    </source>
</evidence>
<reference evidence="2" key="1">
    <citation type="submission" date="2021-02" db="EMBL/GenBank/DDBJ databases">
        <authorList>
            <person name="Nowell W R."/>
        </authorList>
    </citation>
    <scope>NUCLEOTIDE SEQUENCE</scope>
</reference>
<dbReference type="Proteomes" id="UP000663869">
    <property type="component" value="Unassembled WGS sequence"/>
</dbReference>
<accession>A0A817Z025</accession>
<dbReference type="Proteomes" id="UP000663862">
    <property type="component" value="Unassembled WGS sequence"/>
</dbReference>
<comment type="caution">
    <text evidence="2">The sequence shown here is derived from an EMBL/GenBank/DDBJ whole genome shotgun (WGS) entry which is preliminary data.</text>
</comment>
<feature type="region of interest" description="Disordered" evidence="1">
    <location>
        <begin position="58"/>
        <end position="93"/>
    </location>
</feature>
<feature type="compositionally biased region" description="Low complexity" evidence="1">
    <location>
        <begin position="72"/>
        <end position="85"/>
    </location>
</feature>
<proteinExistence type="predicted"/>
<evidence type="ECO:0000256" key="1">
    <source>
        <dbReference type="SAM" id="MobiDB-lite"/>
    </source>
</evidence>
<gene>
    <name evidence="2" type="ORF">FME351_LOCUS7687</name>
    <name evidence="3" type="ORF">TSG867_LOCUS25566</name>
</gene>